<evidence type="ECO:0000256" key="14">
    <source>
        <dbReference type="SAM" id="Coils"/>
    </source>
</evidence>
<feature type="region of interest" description="Disordered" evidence="15">
    <location>
        <begin position="204"/>
        <end position="255"/>
    </location>
</feature>
<dbReference type="Pfam" id="PF00170">
    <property type="entry name" value="bZIP_1"/>
    <property type="match status" value="1"/>
</dbReference>
<dbReference type="CDD" id="cd14704">
    <property type="entry name" value="bZIP_HY5-like"/>
    <property type="match status" value="1"/>
</dbReference>
<dbReference type="GO" id="GO:0006950">
    <property type="term" value="P:response to stress"/>
    <property type="evidence" value="ECO:0007669"/>
    <property type="project" value="UniProtKB-ARBA"/>
</dbReference>
<comment type="subunit">
    <text evidence="13">Interacts with BZIP28.</text>
</comment>
<evidence type="ECO:0000259" key="17">
    <source>
        <dbReference type="PROSITE" id="PS50217"/>
    </source>
</evidence>
<dbReference type="GO" id="GO:0005789">
    <property type="term" value="C:endoplasmic reticulum membrane"/>
    <property type="evidence" value="ECO:0000318"/>
    <property type="project" value="GO_Central"/>
</dbReference>
<evidence type="ECO:0000256" key="2">
    <source>
        <dbReference type="ARBA" id="ARBA00004389"/>
    </source>
</evidence>
<evidence type="ECO:0000256" key="15">
    <source>
        <dbReference type="SAM" id="MobiDB-lite"/>
    </source>
</evidence>
<sequence length="766" mass="83194">MGDTILACHPPLPTPPPNSNNSMDDFDSLPIPPLDPMFLSAQNSSSTTITGGENFVSDLPLSLEDNYDFDITFDDLDSFYFPSENEHFSIPNLDVTLQSGSSNDFIDGFAAHQANSASLQSGSSGICGDHGSDVSKYLNSSLLESRSCNSADLSSNSDRESNVSSPISSQGSGNGGSGVSEAMNAPSPDSDTFAFDQKIKLEEVNAKSGGLPKRKKETTSEDFNDETRNLKYRRSENADPNTKANSQCGTFDELSEEEEKRRARLMRNRESAQLSRQRKKHYVEELEDKVRTMHSTIAELNSKISFFMAENASLKQQLGGNGLCPPPLYPPMAPMPYPWVPCAPYVVKPQGSQVPLVPIPRLKTQQPVPALKTKKAEAKKVEGKTKKVASVSFLGLLFFVMLFGGLVPFVNVKFVGVNDNGANGMGFVSEKFYDQQKGRIIGVHGHLNESHENMGVEFSNGNFHVGSRIKCRRGSDGCLAYDVELKRGLDNLPDSDKFARLANTSNKPLAASLFVPRNDELVKIDGNLIIHSVLASERAMASHEDPEVNKNKETGLAIPRDLFPSLAFPDVEASRGRHSHLHRTPNERQKALASGTSDAVKEKKSSVADGKLQQWFHEGLAGPMLSSGMCREVFQFDASPSPGAIIPASSVTNITAEDQQNATNHKKGKSRRILRGLPIPLAGSNLNVTAEHVGSSQKDNFQGHKSVSPMVVSVLVDPREAGDSEVDGVIAPKSISRIFVVVLIDSVKYATYSCVLPRSGPHLVTT</sequence>
<evidence type="ECO:0000256" key="9">
    <source>
        <dbReference type="ARBA" id="ARBA00023136"/>
    </source>
</evidence>
<dbReference type="GO" id="GO:0005634">
    <property type="term" value="C:nucleus"/>
    <property type="evidence" value="ECO:0000318"/>
    <property type="project" value="GO_Central"/>
</dbReference>
<evidence type="ECO:0000256" key="5">
    <source>
        <dbReference type="ARBA" id="ARBA00022824"/>
    </source>
</evidence>
<dbReference type="PANTHER" id="PTHR47416:SF3">
    <property type="entry name" value="BZIP TRANSCRIPTION FACTOR 17-RELATED"/>
    <property type="match status" value="1"/>
</dbReference>
<gene>
    <name evidence="18" type="ORF">MANES_09G000300v8</name>
</gene>
<evidence type="ECO:0000256" key="12">
    <source>
        <dbReference type="ARBA" id="ARBA00023242"/>
    </source>
</evidence>
<evidence type="ECO:0000256" key="11">
    <source>
        <dbReference type="ARBA" id="ARBA00023180"/>
    </source>
</evidence>
<dbReference type="PROSITE" id="PS50217">
    <property type="entry name" value="BZIP"/>
    <property type="match status" value="1"/>
</dbReference>
<dbReference type="Proteomes" id="UP000091857">
    <property type="component" value="Chromosome 9"/>
</dbReference>
<proteinExistence type="inferred from homology"/>
<keyword evidence="7" id="KW-0805">Transcription regulation</keyword>
<dbReference type="OMA" id="NGMCPPH"/>
<evidence type="ECO:0000313" key="19">
    <source>
        <dbReference type="Proteomes" id="UP000091857"/>
    </source>
</evidence>
<keyword evidence="12" id="KW-0539">Nucleus</keyword>
<dbReference type="PANTHER" id="PTHR47416">
    <property type="entry name" value="BASIC-LEUCINE ZIPPER TRANSCRIPTION FACTOR F-RELATED"/>
    <property type="match status" value="1"/>
</dbReference>
<dbReference type="Gramene" id="Manes.09G000300.1.v8.1">
    <property type="protein sequence ID" value="Manes.09G000300.1.v8.1.CDS"/>
    <property type="gene ID" value="Manes.09G000300.v8.1"/>
</dbReference>
<accession>A0A2C9V6H4</accession>
<keyword evidence="19" id="KW-1185">Reference proteome</keyword>
<dbReference type="GO" id="GO:0003700">
    <property type="term" value="F:DNA-binding transcription factor activity"/>
    <property type="evidence" value="ECO:0007669"/>
    <property type="project" value="InterPro"/>
</dbReference>
<comment type="subcellular location">
    <subcellularLocation>
        <location evidence="2">Endoplasmic reticulum membrane</location>
        <topology evidence="2">Single-pass membrane protein</topology>
    </subcellularLocation>
    <subcellularLocation>
        <location evidence="1">Nucleus</location>
    </subcellularLocation>
</comment>
<evidence type="ECO:0000313" key="18">
    <source>
        <dbReference type="EMBL" id="OAY40154.1"/>
    </source>
</evidence>
<evidence type="ECO:0000256" key="4">
    <source>
        <dbReference type="ARBA" id="ARBA00022692"/>
    </source>
</evidence>
<name>A0A2C9V6H4_MANES</name>
<evidence type="ECO:0000256" key="1">
    <source>
        <dbReference type="ARBA" id="ARBA00004123"/>
    </source>
</evidence>
<feature type="coiled-coil region" evidence="14">
    <location>
        <begin position="255"/>
        <end position="317"/>
    </location>
</feature>
<dbReference type="OrthoDB" id="295274at2759"/>
<dbReference type="InterPro" id="IPR046347">
    <property type="entry name" value="bZIP_sf"/>
</dbReference>
<dbReference type="SMART" id="SM00338">
    <property type="entry name" value="BRLZ"/>
    <property type="match status" value="1"/>
</dbReference>
<keyword evidence="11" id="KW-0325">Glycoprotein</keyword>
<keyword evidence="5" id="KW-0256">Endoplasmic reticulum</keyword>
<evidence type="ECO:0000256" key="6">
    <source>
        <dbReference type="ARBA" id="ARBA00022989"/>
    </source>
</evidence>
<dbReference type="SMR" id="A0A2C9V6H4"/>
<dbReference type="GO" id="GO:0003677">
    <property type="term" value="F:DNA binding"/>
    <property type="evidence" value="ECO:0007669"/>
    <property type="project" value="UniProtKB-KW"/>
</dbReference>
<feature type="region of interest" description="Disordered" evidence="15">
    <location>
        <begin position="1"/>
        <end position="27"/>
    </location>
</feature>
<protein>
    <recommendedName>
        <fullName evidence="17">BZIP domain-containing protein</fullName>
    </recommendedName>
</protein>
<keyword evidence="10" id="KW-0804">Transcription</keyword>
<dbReference type="SUPFAM" id="SSF57959">
    <property type="entry name" value="Leucine zipper domain"/>
    <property type="match status" value="1"/>
</dbReference>
<keyword evidence="8" id="KW-0238">DNA-binding</keyword>
<feature type="region of interest" description="Disordered" evidence="15">
    <location>
        <begin position="149"/>
        <end position="192"/>
    </location>
</feature>
<feature type="compositionally biased region" description="Basic and acidic residues" evidence="15">
    <location>
        <begin position="225"/>
        <end position="237"/>
    </location>
</feature>
<evidence type="ECO:0000256" key="13">
    <source>
        <dbReference type="ARBA" id="ARBA00065888"/>
    </source>
</evidence>
<evidence type="ECO:0000256" key="10">
    <source>
        <dbReference type="ARBA" id="ARBA00023163"/>
    </source>
</evidence>
<evidence type="ECO:0000256" key="3">
    <source>
        <dbReference type="ARBA" id="ARBA00007163"/>
    </source>
</evidence>
<evidence type="ECO:0000256" key="7">
    <source>
        <dbReference type="ARBA" id="ARBA00023015"/>
    </source>
</evidence>
<dbReference type="Gene3D" id="1.20.5.170">
    <property type="match status" value="1"/>
</dbReference>
<evidence type="ECO:0000256" key="16">
    <source>
        <dbReference type="SAM" id="Phobius"/>
    </source>
</evidence>
<feature type="transmembrane region" description="Helical" evidence="16">
    <location>
        <begin position="388"/>
        <end position="410"/>
    </location>
</feature>
<feature type="region of interest" description="Disordered" evidence="15">
    <location>
        <begin position="573"/>
        <end position="599"/>
    </location>
</feature>
<keyword evidence="4 16" id="KW-0812">Transmembrane</keyword>
<feature type="compositionally biased region" description="Low complexity" evidence="15">
    <location>
        <begin position="162"/>
        <end position="171"/>
    </location>
</feature>
<keyword evidence="6 16" id="KW-1133">Transmembrane helix</keyword>
<evidence type="ECO:0000256" key="8">
    <source>
        <dbReference type="ARBA" id="ARBA00023125"/>
    </source>
</evidence>
<dbReference type="InterPro" id="IPR004827">
    <property type="entry name" value="bZIP"/>
</dbReference>
<dbReference type="AlphaFoldDB" id="A0A2C9V6H4"/>
<dbReference type="FunFam" id="1.20.5.170:FF:000085">
    <property type="entry name" value="bZIP transcription factor 49"/>
    <property type="match status" value="1"/>
</dbReference>
<dbReference type="EMBL" id="CM004395">
    <property type="protein sequence ID" value="OAY40154.1"/>
    <property type="molecule type" value="Genomic_DNA"/>
</dbReference>
<feature type="domain" description="BZIP" evidence="17">
    <location>
        <begin position="258"/>
        <end position="318"/>
    </location>
</feature>
<reference evidence="19" key="1">
    <citation type="journal article" date="2016" name="Nat. Biotechnol.">
        <title>Sequencing wild and cultivated cassava and related species reveals extensive interspecific hybridization and genetic diversity.</title>
        <authorList>
            <person name="Bredeson J.V."/>
            <person name="Lyons J.B."/>
            <person name="Prochnik S.E."/>
            <person name="Wu G.A."/>
            <person name="Ha C.M."/>
            <person name="Edsinger-Gonzales E."/>
            <person name="Grimwood J."/>
            <person name="Schmutz J."/>
            <person name="Rabbi I.Y."/>
            <person name="Egesi C."/>
            <person name="Nauluvula P."/>
            <person name="Lebot V."/>
            <person name="Ndunguru J."/>
            <person name="Mkamilo G."/>
            <person name="Bart R.S."/>
            <person name="Setter T.L."/>
            <person name="Gleadow R.M."/>
            <person name="Kulakow P."/>
            <person name="Ferguson M.E."/>
            <person name="Rounsley S."/>
            <person name="Rokhsar D.S."/>
        </authorList>
    </citation>
    <scope>NUCLEOTIDE SEQUENCE [LARGE SCALE GENOMIC DNA]</scope>
    <source>
        <strain evidence="19">cv. AM560-2</strain>
    </source>
</reference>
<comment type="similarity">
    <text evidence="3">Belongs to the bZIP family.</text>
</comment>
<feature type="compositionally biased region" description="Polar residues" evidence="15">
    <location>
        <begin position="238"/>
        <end position="249"/>
    </location>
</feature>
<comment type="caution">
    <text evidence="18">The sequence shown here is derived from an EMBL/GenBank/DDBJ whole genome shotgun (WGS) entry which is preliminary data.</text>
</comment>
<dbReference type="STRING" id="3983.A0A2C9V6H4"/>
<keyword evidence="9 16" id="KW-0472">Membrane</keyword>
<keyword evidence="14" id="KW-0175">Coiled coil</keyword>
<organism evidence="18 19">
    <name type="scientific">Manihot esculenta</name>
    <name type="common">Cassava</name>
    <name type="synonym">Jatropha manihot</name>
    <dbReference type="NCBI Taxonomy" id="3983"/>
    <lineage>
        <taxon>Eukaryota</taxon>
        <taxon>Viridiplantae</taxon>
        <taxon>Streptophyta</taxon>
        <taxon>Embryophyta</taxon>
        <taxon>Tracheophyta</taxon>
        <taxon>Spermatophyta</taxon>
        <taxon>Magnoliopsida</taxon>
        <taxon>eudicotyledons</taxon>
        <taxon>Gunneridae</taxon>
        <taxon>Pentapetalae</taxon>
        <taxon>rosids</taxon>
        <taxon>fabids</taxon>
        <taxon>Malpighiales</taxon>
        <taxon>Euphorbiaceae</taxon>
        <taxon>Crotonoideae</taxon>
        <taxon>Manihoteae</taxon>
        <taxon>Manihot</taxon>
    </lineage>
</organism>